<keyword evidence="1 10" id="KW-1003">Cell membrane</keyword>
<comment type="subcellular location">
    <subcellularLocation>
        <location evidence="10">Cell membrane</location>
        <topology evidence="10">Peripheral membrane protein</topology>
        <orientation evidence="10">Cytoplasmic side</orientation>
    </subcellularLocation>
</comment>
<dbReference type="SUPFAM" id="SSF53756">
    <property type="entry name" value="UDP-Glycosyltransferase/glycogen phosphorylase"/>
    <property type="match status" value="1"/>
</dbReference>
<evidence type="ECO:0000256" key="10">
    <source>
        <dbReference type="HAMAP-Rule" id="MF_00033"/>
    </source>
</evidence>
<name>A0A9D1MUG9_9FIRM</name>
<keyword evidence="9 10" id="KW-0961">Cell wall biogenesis/degradation</keyword>
<evidence type="ECO:0000313" key="13">
    <source>
        <dbReference type="EMBL" id="HIU69341.1"/>
    </source>
</evidence>
<organism evidence="13 14">
    <name type="scientific">Candidatus Scybalenecus merdavium</name>
    <dbReference type="NCBI Taxonomy" id="2840939"/>
    <lineage>
        <taxon>Bacteria</taxon>
        <taxon>Bacillati</taxon>
        <taxon>Bacillota</taxon>
        <taxon>Clostridia</taxon>
        <taxon>Eubacteriales</taxon>
        <taxon>Oscillospiraceae</taxon>
        <taxon>Oscillospiraceae incertae sedis</taxon>
        <taxon>Candidatus Scybalenecus</taxon>
    </lineage>
</organism>
<keyword evidence="2 10" id="KW-0132">Cell division</keyword>
<keyword evidence="4 10" id="KW-0808">Transferase</keyword>
<feature type="domain" description="Glycosyl transferase family 28 C-terminal" evidence="12">
    <location>
        <begin position="194"/>
        <end position="360"/>
    </location>
</feature>
<evidence type="ECO:0000313" key="14">
    <source>
        <dbReference type="Proteomes" id="UP000824125"/>
    </source>
</evidence>
<dbReference type="GO" id="GO:0005975">
    <property type="term" value="P:carbohydrate metabolic process"/>
    <property type="evidence" value="ECO:0007669"/>
    <property type="project" value="InterPro"/>
</dbReference>
<dbReference type="Proteomes" id="UP000824125">
    <property type="component" value="Unassembled WGS sequence"/>
</dbReference>
<evidence type="ECO:0000256" key="5">
    <source>
        <dbReference type="ARBA" id="ARBA00022960"/>
    </source>
</evidence>
<comment type="function">
    <text evidence="10">Cell wall formation. Catalyzes the transfer of a GlcNAc subunit on undecaprenyl-pyrophosphoryl-MurNAc-pentapeptide (lipid intermediate I) to form undecaprenyl-pyrophosphoryl-MurNAc-(pentapeptide)GlcNAc (lipid intermediate II).</text>
</comment>
<feature type="binding site" evidence="10">
    <location>
        <position position="200"/>
    </location>
    <ligand>
        <name>UDP-N-acetyl-alpha-D-glucosamine</name>
        <dbReference type="ChEBI" id="CHEBI:57705"/>
    </ligand>
</feature>
<evidence type="ECO:0000256" key="7">
    <source>
        <dbReference type="ARBA" id="ARBA00023136"/>
    </source>
</evidence>
<feature type="domain" description="Glycosyltransferase family 28 N-terminal" evidence="11">
    <location>
        <begin position="4"/>
        <end position="146"/>
    </location>
</feature>
<evidence type="ECO:0000256" key="4">
    <source>
        <dbReference type="ARBA" id="ARBA00022679"/>
    </source>
</evidence>
<dbReference type="AlphaFoldDB" id="A0A9D1MUG9"/>
<comment type="caution">
    <text evidence="13">The sequence shown here is derived from an EMBL/GenBank/DDBJ whole genome shotgun (WGS) entry which is preliminary data.</text>
</comment>
<comment type="pathway">
    <text evidence="10">Cell wall biogenesis; peptidoglycan biosynthesis.</text>
</comment>
<evidence type="ECO:0000256" key="1">
    <source>
        <dbReference type="ARBA" id="ARBA00022475"/>
    </source>
</evidence>
<dbReference type="Pfam" id="PF04101">
    <property type="entry name" value="Glyco_tran_28_C"/>
    <property type="match status" value="1"/>
</dbReference>
<keyword evidence="6 10" id="KW-0573">Peptidoglycan synthesis</keyword>
<keyword evidence="5 10" id="KW-0133">Cell shape</keyword>
<dbReference type="InterPro" id="IPR007235">
    <property type="entry name" value="Glyco_trans_28_C"/>
</dbReference>
<dbReference type="GO" id="GO:0051301">
    <property type="term" value="P:cell division"/>
    <property type="evidence" value="ECO:0007669"/>
    <property type="project" value="UniProtKB-KW"/>
</dbReference>
<evidence type="ECO:0000256" key="2">
    <source>
        <dbReference type="ARBA" id="ARBA00022618"/>
    </source>
</evidence>
<keyword evidence="7 10" id="KW-0472">Membrane</keyword>
<dbReference type="InterPro" id="IPR006009">
    <property type="entry name" value="GlcNAc_MurG"/>
</dbReference>
<dbReference type="GO" id="GO:0008360">
    <property type="term" value="P:regulation of cell shape"/>
    <property type="evidence" value="ECO:0007669"/>
    <property type="project" value="UniProtKB-KW"/>
</dbReference>
<dbReference type="GO" id="GO:0005886">
    <property type="term" value="C:plasma membrane"/>
    <property type="evidence" value="ECO:0007669"/>
    <property type="project" value="UniProtKB-SubCell"/>
</dbReference>
<dbReference type="Pfam" id="PF03033">
    <property type="entry name" value="Glyco_transf_28"/>
    <property type="match status" value="1"/>
</dbReference>
<feature type="binding site" evidence="10">
    <location>
        <position position="128"/>
    </location>
    <ligand>
        <name>UDP-N-acetyl-alpha-D-glucosamine</name>
        <dbReference type="ChEBI" id="CHEBI:57705"/>
    </ligand>
</feature>
<evidence type="ECO:0000259" key="12">
    <source>
        <dbReference type="Pfam" id="PF04101"/>
    </source>
</evidence>
<dbReference type="Gene3D" id="3.40.50.2000">
    <property type="entry name" value="Glycogen Phosphorylase B"/>
    <property type="match status" value="2"/>
</dbReference>
<dbReference type="InterPro" id="IPR004276">
    <property type="entry name" value="GlycoTrans_28_N"/>
</dbReference>
<evidence type="ECO:0000256" key="6">
    <source>
        <dbReference type="ARBA" id="ARBA00022984"/>
    </source>
</evidence>
<feature type="binding site" evidence="10">
    <location>
        <position position="257"/>
    </location>
    <ligand>
        <name>UDP-N-acetyl-alpha-D-glucosamine</name>
        <dbReference type="ChEBI" id="CHEBI:57705"/>
    </ligand>
</feature>
<evidence type="ECO:0000259" key="11">
    <source>
        <dbReference type="Pfam" id="PF03033"/>
    </source>
</evidence>
<dbReference type="NCBIfam" id="TIGR01133">
    <property type="entry name" value="murG"/>
    <property type="match status" value="1"/>
</dbReference>
<proteinExistence type="inferred from homology"/>
<dbReference type="GO" id="GO:0050511">
    <property type="term" value="F:undecaprenyldiphospho-muramoylpentapeptide beta-N-acetylglucosaminyltransferase activity"/>
    <property type="evidence" value="ECO:0007669"/>
    <property type="project" value="UniProtKB-UniRule"/>
</dbReference>
<dbReference type="GO" id="GO:0009252">
    <property type="term" value="P:peptidoglycan biosynthetic process"/>
    <property type="evidence" value="ECO:0007669"/>
    <property type="project" value="UniProtKB-UniRule"/>
</dbReference>
<comment type="caution">
    <text evidence="10">Lacks conserved residue(s) required for the propagation of feature annotation.</text>
</comment>
<reference evidence="13" key="1">
    <citation type="submission" date="2020-10" db="EMBL/GenBank/DDBJ databases">
        <authorList>
            <person name="Gilroy R."/>
        </authorList>
    </citation>
    <scope>NUCLEOTIDE SEQUENCE</scope>
    <source>
        <strain evidence="13">CHK176-6737</strain>
    </source>
</reference>
<accession>A0A9D1MUG9</accession>
<keyword evidence="8 10" id="KW-0131">Cell cycle</keyword>
<dbReference type="EC" id="2.4.1.227" evidence="10"/>
<reference evidence="13" key="2">
    <citation type="journal article" date="2021" name="PeerJ">
        <title>Extensive microbial diversity within the chicken gut microbiome revealed by metagenomics and culture.</title>
        <authorList>
            <person name="Gilroy R."/>
            <person name="Ravi A."/>
            <person name="Getino M."/>
            <person name="Pursley I."/>
            <person name="Horton D.L."/>
            <person name="Alikhan N.F."/>
            <person name="Baker D."/>
            <person name="Gharbi K."/>
            <person name="Hall N."/>
            <person name="Watson M."/>
            <person name="Adriaenssens E.M."/>
            <person name="Foster-Nyarko E."/>
            <person name="Jarju S."/>
            <person name="Secka A."/>
            <person name="Antonio M."/>
            <person name="Oren A."/>
            <person name="Chaudhuri R.R."/>
            <person name="La Ragione R."/>
            <person name="Hildebrand F."/>
            <person name="Pallen M.J."/>
        </authorList>
    </citation>
    <scope>NUCLEOTIDE SEQUENCE</scope>
    <source>
        <strain evidence="13">CHK176-6737</strain>
    </source>
</reference>
<comment type="similarity">
    <text evidence="10">Belongs to the glycosyltransferase 28 family. MurG subfamily.</text>
</comment>
<dbReference type="PANTHER" id="PTHR21015:SF22">
    <property type="entry name" value="GLYCOSYLTRANSFERASE"/>
    <property type="match status" value="1"/>
</dbReference>
<comment type="catalytic activity">
    <reaction evidence="10">
        <text>di-trans,octa-cis-undecaprenyl diphospho-N-acetyl-alpha-D-muramoyl-L-alanyl-D-glutamyl-meso-2,6-diaminopimeloyl-D-alanyl-D-alanine + UDP-N-acetyl-alpha-D-glucosamine = di-trans,octa-cis-undecaprenyl diphospho-[N-acetyl-alpha-D-glucosaminyl-(1-&gt;4)]-N-acetyl-alpha-D-muramoyl-L-alanyl-D-glutamyl-meso-2,6-diaminopimeloyl-D-alanyl-D-alanine + UDP + H(+)</text>
        <dbReference type="Rhea" id="RHEA:31227"/>
        <dbReference type="ChEBI" id="CHEBI:15378"/>
        <dbReference type="ChEBI" id="CHEBI:57705"/>
        <dbReference type="ChEBI" id="CHEBI:58223"/>
        <dbReference type="ChEBI" id="CHEBI:61387"/>
        <dbReference type="ChEBI" id="CHEBI:61388"/>
        <dbReference type="EC" id="2.4.1.227"/>
    </reaction>
</comment>
<sequence>MKLVFAAGGTAGHINPALAVASAIRERYPETSILFIGTADHMESSLVPVAGFAFKTIRISGFRRSFSPGAIVHNVKTVFYMLTASLQSRSILRDFAPDAVIGFGGYVSGPVLETAAKMHIPTCIHEQNAYPGITNKSLAKLVDRVMLTNEDAAQRMTCRNKPVVTGLPVRGEILRADRRAARIKLGIPEGKLLVLSTGGSLGAKPINDAMLDVLIRHAKDKSCYHIHSAGKNNPEMFDALEKHGFKNCDNVVVRQYIDNMDECLAAADLVIGRAGASTISELLAMGKPSVLIPSPYVAENHQYHNAMSLVKRGAAIVIEEKELTSDKLLETIDTLVAHPSKLQQMGQAAAAMAKTDACEEICRVILSLAQKEK</sequence>
<feature type="binding site" evidence="10">
    <location>
        <position position="170"/>
    </location>
    <ligand>
        <name>UDP-N-acetyl-alpha-D-glucosamine</name>
        <dbReference type="ChEBI" id="CHEBI:57705"/>
    </ligand>
</feature>
<dbReference type="EMBL" id="DVNM01000028">
    <property type="protein sequence ID" value="HIU69341.1"/>
    <property type="molecule type" value="Genomic_DNA"/>
</dbReference>
<evidence type="ECO:0000256" key="3">
    <source>
        <dbReference type="ARBA" id="ARBA00022676"/>
    </source>
</evidence>
<feature type="binding site" evidence="10">
    <location>
        <position position="302"/>
    </location>
    <ligand>
        <name>UDP-N-acetyl-alpha-D-glucosamine</name>
        <dbReference type="ChEBI" id="CHEBI:57705"/>
    </ligand>
</feature>
<dbReference type="PANTHER" id="PTHR21015">
    <property type="entry name" value="UDP-N-ACETYLGLUCOSAMINE--N-ACETYLMURAMYL-(PENTAPEPTIDE) PYROPHOSPHORYL-UNDECAPRENOL N-ACETYLGLUCOSAMINE TRANSFERASE 1"/>
    <property type="match status" value="1"/>
</dbReference>
<evidence type="ECO:0000256" key="9">
    <source>
        <dbReference type="ARBA" id="ARBA00023316"/>
    </source>
</evidence>
<gene>
    <name evidence="10 13" type="primary">murG</name>
    <name evidence="13" type="ORF">IAD23_05215</name>
</gene>
<feature type="binding site" evidence="10">
    <location>
        <begin position="10"/>
        <end position="12"/>
    </location>
    <ligand>
        <name>UDP-N-acetyl-alpha-D-glucosamine</name>
        <dbReference type="ChEBI" id="CHEBI:57705"/>
    </ligand>
</feature>
<protein>
    <recommendedName>
        <fullName evidence="10">UDP-N-acetylglucosamine--N-acetylmuramyl-(pentapeptide) pyrophosphoryl-undecaprenol N-acetylglucosamine transferase</fullName>
        <ecNumber evidence="10">2.4.1.227</ecNumber>
    </recommendedName>
    <alternativeName>
        <fullName evidence="10">Undecaprenyl-PP-MurNAc-pentapeptide-UDPGlcNAc GlcNAc transferase</fullName>
    </alternativeName>
</protein>
<dbReference type="HAMAP" id="MF_00033">
    <property type="entry name" value="MurG"/>
    <property type="match status" value="1"/>
</dbReference>
<dbReference type="GO" id="GO:0071555">
    <property type="term" value="P:cell wall organization"/>
    <property type="evidence" value="ECO:0007669"/>
    <property type="project" value="UniProtKB-KW"/>
</dbReference>
<dbReference type="CDD" id="cd03785">
    <property type="entry name" value="GT28_MurG"/>
    <property type="match status" value="1"/>
</dbReference>
<keyword evidence="3 10" id="KW-0328">Glycosyltransferase</keyword>
<evidence type="ECO:0000256" key="8">
    <source>
        <dbReference type="ARBA" id="ARBA00023306"/>
    </source>
</evidence>